<evidence type="ECO:0000313" key="1">
    <source>
        <dbReference type="EMBL" id="RMV98063.1"/>
    </source>
</evidence>
<sequence length="263" mass="28895">MHCRIGTLQVLSRRATKFPAKYRVQVLRRPETTIACDVGNCAVRILQPVCGSGQFETQDLVMHATAPHPAKMRFQRRARNAHVRGYLCGLDALARVLPDKQQRLHDIGVPQRLVQTRSLYVDSVRRYQNVGAGRRHAMQHLVQQARGGSAHCVGALNHRAQRYTREGSGQWIVVDADQRHLFRHGNSGSQAGLQQLTGAGIGHGNDADRLGQALQPGDLLFHSAVPERCTGAQAAINLGVQAVALQQSTKGLLALLRRAQRLA</sequence>
<evidence type="ECO:0000313" key="2">
    <source>
        <dbReference type="Proteomes" id="UP000271531"/>
    </source>
</evidence>
<name>A0A3M6GZJ4_PSEAJ</name>
<dbReference type="AlphaFoldDB" id="A0A3M6GZJ4"/>
<dbReference type="EMBL" id="RBVA01000559">
    <property type="protein sequence ID" value="RMV98063.1"/>
    <property type="molecule type" value="Genomic_DNA"/>
</dbReference>
<protein>
    <submittedName>
        <fullName evidence="1">Uncharacterized protein</fullName>
    </submittedName>
</protein>
<reference evidence="1 2" key="1">
    <citation type="submission" date="2018-08" db="EMBL/GenBank/DDBJ databases">
        <title>Recombination of ecologically and evolutionarily significant loci maintains genetic cohesion in the Pseudomonas syringae species complex.</title>
        <authorList>
            <person name="Dillon M."/>
            <person name="Thakur S."/>
            <person name="Almeida R.N.D."/>
            <person name="Weir B.S."/>
            <person name="Guttman D.S."/>
        </authorList>
    </citation>
    <scope>NUCLEOTIDE SEQUENCE [LARGE SCALE GENOMIC DNA]</scope>
    <source>
        <strain evidence="1 2">ICMP 4525</strain>
    </source>
</reference>
<accession>A0A3M6GZJ4</accession>
<comment type="caution">
    <text evidence="1">The sequence shown here is derived from an EMBL/GenBank/DDBJ whole genome shotgun (WGS) entry which is preliminary data.</text>
</comment>
<proteinExistence type="predicted"/>
<gene>
    <name evidence="1" type="ORF">ALP03_01052</name>
</gene>
<organism evidence="1 2">
    <name type="scientific">Pseudomonas amygdali pv. tabaci</name>
    <name type="common">Pseudomonas syringae pv. tabaci</name>
    <dbReference type="NCBI Taxonomy" id="322"/>
    <lineage>
        <taxon>Bacteria</taxon>
        <taxon>Pseudomonadati</taxon>
        <taxon>Pseudomonadota</taxon>
        <taxon>Gammaproteobacteria</taxon>
        <taxon>Pseudomonadales</taxon>
        <taxon>Pseudomonadaceae</taxon>
        <taxon>Pseudomonas</taxon>
        <taxon>Pseudomonas amygdali</taxon>
    </lineage>
</organism>
<dbReference type="Proteomes" id="UP000271531">
    <property type="component" value="Unassembled WGS sequence"/>
</dbReference>